<keyword evidence="2" id="KW-1185">Reference proteome</keyword>
<dbReference type="Gene3D" id="3.30.450.150">
    <property type="entry name" value="Haem-degrading domain"/>
    <property type="match status" value="1"/>
</dbReference>
<dbReference type="PANTHER" id="PTHR34309:SF1">
    <property type="entry name" value="PROTEIN GLCG"/>
    <property type="match status" value="1"/>
</dbReference>
<evidence type="ECO:0000313" key="1">
    <source>
        <dbReference type="EMBL" id="GLR69629.1"/>
    </source>
</evidence>
<dbReference type="Pfam" id="PF03928">
    <property type="entry name" value="HbpS-like"/>
    <property type="match status" value="1"/>
</dbReference>
<dbReference type="PANTHER" id="PTHR34309">
    <property type="entry name" value="SLR1406 PROTEIN"/>
    <property type="match status" value="1"/>
</dbReference>
<evidence type="ECO:0008006" key="3">
    <source>
        <dbReference type="Google" id="ProtNLM"/>
    </source>
</evidence>
<gene>
    <name evidence="1" type="ORF">GCM10007852_05370</name>
</gene>
<protein>
    <recommendedName>
        <fullName evidence="3">Heme-binding protein</fullName>
    </recommendedName>
</protein>
<sequence>MKTTNSLDYHDAKVAIAAVEEALIERSEGAVIAVADASGELIALLRVGNAPLPAINIARNKAWTAARDRTETKLIGNAVKDPVDSFDIAYYGDDNFVGWGGGLPVFYQNQLIGAVAVSGLEESVDIELANIGLSAIKDKLGI</sequence>
<evidence type="ECO:0000313" key="2">
    <source>
        <dbReference type="Proteomes" id="UP001156601"/>
    </source>
</evidence>
<dbReference type="InterPro" id="IPR038084">
    <property type="entry name" value="PduO/GlcC-like_sf"/>
</dbReference>
<dbReference type="InterPro" id="IPR052517">
    <property type="entry name" value="GlcG_carb_metab_protein"/>
</dbReference>
<reference evidence="1" key="1">
    <citation type="journal article" date="2014" name="Int. J. Syst. Evol. Microbiol.">
        <title>Complete genome sequence of Corynebacterium casei LMG S-19264T (=DSM 44701T), isolated from a smear-ripened cheese.</title>
        <authorList>
            <consortium name="US DOE Joint Genome Institute (JGI-PGF)"/>
            <person name="Walter F."/>
            <person name="Albersmeier A."/>
            <person name="Kalinowski J."/>
            <person name="Ruckert C."/>
        </authorList>
    </citation>
    <scope>NUCLEOTIDE SEQUENCE</scope>
    <source>
        <strain evidence="1">NBRC 110023</strain>
    </source>
</reference>
<comment type="caution">
    <text evidence="1">The sequence shown here is derived from an EMBL/GenBank/DDBJ whole genome shotgun (WGS) entry which is preliminary data.</text>
</comment>
<name>A0AA37SVT6_9ALTE</name>
<dbReference type="RefSeq" id="WP_284215952.1">
    <property type="nucleotide sequence ID" value="NZ_BSOT01000005.1"/>
</dbReference>
<dbReference type="SUPFAM" id="SSF143744">
    <property type="entry name" value="GlcG-like"/>
    <property type="match status" value="1"/>
</dbReference>
<dbReference type="EMBL" id="BSOT01000005">
    <property type="protein sequence ID" value="GLR69629.1"/>
    <property type="molecule type" value="Genomic_DNA"/>
</dbReference>
<dbReference type="InterPro" id="IPR005624">
    <property type="entry name" value="PduO/GlcC-like"/>
</dbReference>
<dbReference type="AlphaFoldDB" id="A0AA37SVT6"/>
<dbReference type="Proteomes" id="UP001156601">
    <property type="component" value="Unassembled WGS sequence"/>
</dbReference>
<accession>A0AA37SVT6</accession>
<proteinExistence type="predicted"/>
<reference evidence="1" key="2">
    <citation type="submission" date="2023-01" db="EMBL/GenBank/DDBJ databases">
        <title>Draft genome sequence of Agaribacter marinus strain NBRC 110023.</title>
        <authorList>
            <person name="Sun Q."/>
            <person name="Mori K."/>
        </authorList>
    </citation>
    <scope>NUCLEOTIDE SEQUENCE</scope>
    <source>
        <strain evidence="1">NBRC 110023</strain>
    </source>
</reference>
<organism evidence="1 2">
    <name type="scientific">Agaribacter marinus</name>
    <dbReference type="NCBI Taxonomy" id="1431249"/>
    <lineage>
        <taxon>Bacteria</taxon>
        <taxon>Pseudomonadati</taxon>
        <taxon>Pseudomonadota</taxon>
        <taxon>Gammaproteobacteria</taxon>
        <taxon>Alteromonadales</taxon>
        <taxon>Alteromonadaceae</taxon>
        <taxon>Agaribacter</taxon>
    </lineage>
</organism>